<evidence type="ECO:0000256" key="1">
    <source>
        <dbReference type="SAM" id="SignalP"/>
    </source>
</evidence>
<name>A0A4S2MU36_9PEZI</name>
<accession>A0A4S2MU36</accession>
<feature type="signal peptide" evidence="1">
    <location>
        <begin position="1"/>
        <end position="38"/>
    </location>
</feature>
<dbReference type="InParanoid" id="A0A4S2MU36"/>
<sequence>MTIPSTDRSIPHPFTMLHPSSLSLSLSLSLLFPFSASATQHFPNRLYASLHSSIARRINPAKQSGGSIAIRKHQTSDNPPHILCSTVVPHLTSSSPTTHHISFPADIHPSSRVGVNSPYPQVIFHDTRYTVISPPTQQNKNTIQHLLLSLILTCSSKRQ</sequence>
<feature type="chain" id="PRO_5020642364" evidence="1">
    <location>
        <begin position="39"/>
        <end position="159"/>
    </location>
</feature>
<evidence type="ECO:0000313" key="2">
    <source>
        <dbReference type="EMBL" id="TGZ80013.1"/>
    </source>
</evidence>
<dbReference type="AlphaFoldDB" id="A0A4S2MU36"/>
<evidence type="ECO:0000313" key="3">
    <source>
        <dbReference type="Proteomes" id="UP000298138"/>
    </source>
</evidence>
<reference evidence="2 3" key="1">
    <citation type="submission" date="2019-04" db="EMBL/GenBank/DDBJ databases">
        <title>Comparative genomics and transcriptomics to analyze fruiting body development in filamentous ascomycetes.</title>
        <authorList>
            <consortium name="DOE Joint Genome Institute"/>
            <person name="Lutkenhaus R."/>
            <person name="Traeger S."/>
            <person name="Breuer J."/>
            <person name="Kuo A."/>
            <person name="Lipzen A."/>
            <person name="Pangilinan J."/>
            <person name="Dilworth D."/>
            <person name="Sandor L."/>
            <person name="Poggeler S."/>
            <person name="Barry K."/>
            <person name="Grigoriev I.V."/>
            <person name="Nowrousian M."/>
        </authorList>
    </citation>
    <scope>NUCLEOTIDE SEQUENCE [LARGE SCALE GENOMIC DNA]</scope>
    <source>
        <strain evidence="2 3">CBS 389.68</strain>
    </source>
</reference>
<keyword evidence="1" id="KW-0732">Signal</keyword>
<dbReference type="EMBL" id="ML220127">
    <property type="protein sequence ID" value="TGZ80013.1"/>
    <property type="molecule type" value="Genomic_DNA"/>
</dbReference>
<protein>
    <submittedName>
        <fullName evidence="2">Uncharacterized protein</fullName>
    </submittedName>
</protein>
<gene>
    <name evidence="2" type="ORF">EX30DRAFT_67419</name>
</gene>
<keyword evidence="3" id="KW-1185">Reference proteome</keyword>
<proteinExistence type="predicted"/>
<dbReference type="Proteomes" id="UP000298138">
    <property type="component" value="Unassembled WGS sequence"/>
</dbReference>
<organism evidence="2 3">
    <name type="scientific">Ascodesmis nigricans</name>
    <dbReference type="NCBI Taxonomy" id="341454"/>
    <lineage>
        <taxon>Eukaryota</taxon>
        <taxon>Fungi</taxon>
        <taxon>Dikarya</taxon>
        <taxon>Ascomycota</taxon>
        <taxon>Pezizomycotina</taxon>
        <taxon>Pezizomycetes</taxon>
        <taxon>Pezizales</taxon>
        <taxon>Ascodesmidaceae</taxon>
        <taxon>Ascodesmis</taxon>
    </lineage>
</organism>